<proteinExistence type="predicted"/>
<name>A0A6C0F640_9ZZZZ</name>
<reference evidence="1" key="1">
    <citation type="journal article" date="2020" name="Nature">
        <title>Giant virus diversity and host interactions through global metagenomics.</title>
        <authorList>
            <person name="Schulz F."/>
            <person name="Roux S."/>
            <person name="Paez-Espino D."/>
            <person name="Jungbluth S."/>
            <person name="Walsh D.A."/>
            <person name="Denef V.J."/>
            <person name="McMahon K.D."/>
            <person name="Konstantinidis K.T."/>
            <person name="Eloe-Fadrosh E.A."/>
            <person name="Kyrpides N.C."/>
            <person name="Woyke T."/>
        </authorList>
    </citation>
    <scope>NUCLEOTIDE SEQUENCE</scope>
    <source>
        <strain evidence="1">GVMAG-M-3300009182-46</strain>
    </source>
</reference>
<protein>
    <submittedName>
        <fullName evidence="1">Uncharacterized protein</fullName>
    </submittedName>
</protein>
<sequence>MVKPIKQIWFYNNTDLHVNVSGWVSVMDGLSSLKSVLVKPSEKIIVHSSVGEWHLDSMFYDDEYYKLWKDRGLQKYCNVGKFRSQPCASGNYAWMEYDNPFICSYSEIEGDVIGFMTFEMTE</sequence>
<dbReference type="EMBL" id="MN739030">
    <property type="protein sequence ID" value="QHT36083.1"/>
    <property type="molecule type" value="Genomic_DNA"/>
</dbReference>
<dbReference type="AlphaFoldDB" id="A0A6C0F640"/>
<evidence type="ECO:0000313" key="1">
    <source>
        <dbReference type="EMBL" id="QHT36083.1"/>
    </source>
</evidence>
<accession>A0A6C0F640</accession>
<organism evidence="1">
    <name type="scientific">viral metagenome</name>
    <dbReference type="NCBI Taxonomy" id="1070528"/>
    <lineage>
        <taxon>unclassified sequences</taxon>
        <taxon>metagenomes</taxon>
        <taxon>organismal metagenomes</taxon>
    </lineage>
</organism>